<organism evidence="1 2">
    <name type="scientific">Paramecium sonneborni</name>
    <dbReference type="NCBI Taxonomy" id="65129"/>
    <lineage>
        <taxon>Eukaryota</taxon>
        <taxon>Sar</taxon>
        <taxon>Alveolata</taxon>
        <taxon>Ciliophora</taxon>
        <taxon>Intramacronucleata</taxon>
        <taxon>Oligohymenophorea</taxon>
        <taxon>Peniculida</taxon>
        <taxon>Parameciidae</taxon>
        <taxon>Paramecium</taxon>
    </lineage>
</organism>
<sequence length="495" mass="58245">MNKSILLEMQLKEALDREINLKRLNESLMYAMNDIANQDKGKEIHLLNQLHEKELSNLKTTLQEKITILEYEHRKKCQEFLQLQNDYKQLQLDYQEDVEKKCIYCIEFQFQLCQIKKQHEIEKEGLAHEFADALSNQKSIFEYDFNCLKFKLKELTYQLDCESKDKGILQKAIQESNNAHDSAQRSLMQQIADLNKAHNDTMIQNNQYQIMTQQREQLQIAKLSQIEQDKIILEKQLLEQKEINYKLDSQLKILNQQLNDKETKLVQQKTELTKKFHNEKKIAEQCQVVALKLKNDFQRKQSLLIEESLKKEQQLKTIQTQLTRQKSQNQFYENALSQINLQEIQNMTPQQIKHKKNNFSNDFNSSRQKGHFKNTLSQGHIGKIKVQPSSIHKSETDSINFNLTDMLNSTRNPDQQNLSCRQISDDVTYNIEQFNCPAKIIQTNEDSTTPTQILTDRQLSPRTRIQTVNPKGRSQRVRQIQADLTKENTTVKSKV</sequence>
<reference evidence="1" key="1">
    <citation type="submission" date="2021-01" db="EMBL/GenBank/DDBJ databases">
        <authorList>
            <consortium name="Genoscope - CEA"/>
            <person name="William W."/>
        </authorList>
    </citation>
    <scope>NUCLEOTIDE SEQUENCE</scope>
</reference>
<comment type="caution">
    <text evidence="1">The sequence shown here is derived from an EMBL/GenBank/DDBJ whole genome shotgun (WGS) entry which is preliminary data.</text>
</comment>
<gene>
    <name evidence="1" type="ORF">PSON_ATCC_30995.1.T1380028</name>
</gene>
<dbReference type="EMBL" id="CAJJDN010000138">
    <property type="protein sequence ID" value="CAD8122357.1"/>
    <property type="molecule type" value="Genomic_DNA"/>
</dbReference>
<keyword evidence="2" id="KW-1185">Reference proteome</keyword>
<dbReference type="AlphaFoldDB" id="A0A8S1R4S9"/>
<protein>
    <submittedName>
        <fullName evidence="1">Uncharacterized protein</fullName>
    </submittedName>
</protein>
<name>A0A8S1R4S9_9CILI</name>
<evidence type="ECO:0000313" key="2">
    <source>
        <dbReference type="Proteomes" id="UP000692954"/>
    </source>
</evidence>
<evidence type="ECO:0000313" key="1">
    <source>
        <dbReference type="EMBL" id="CAD8122357.1"/>
    </source>
</evidence>
<proteinExistence type="predicted"/>
<dbReference type="OrthoDB" id="293759at2759"/>
<accession>A0A8S1R4S9</accession>
<dbReference type="Proteomes" id="UP000692954">
    <property type="component" value="Unassembled WGS sequence"/>
</dbReference>